<feature type="region of interest" description="Disordered" evidence="7">
    <location>
        <begin position="1"/>
        <end position="21"/>
    </location>
</feature>
<sequence length="290" mass="30313">MSATGRPTRTAPTRRSLSGPDALADSLAGAVAEVGGLLRAWRSDARATQGTWEGSQFKAEADTRAHEALCARLREIDPGIPVVSEEDPGSLRGDRPPRYWLIDPIDGTASYAHGYPGYVTQAALMIGGRPALAAICAPEADVLYTAVRGRGSAANGRPLPPTARAAPGSGVLIDNTPEPHGIAREVGERFGYTRYRECGSISLKLCRVAEGEAHLFVKDVPVRDWDVAAPDLVLAEVGGHLSRLDGTPFAYRGGFQHSGLVGAADPGTGAEVAAWCAARPSADTDAADPP</sequence>
<dbReference type="GO" id="GO:0046854">
    <property type="term" value="P:phosphatidylinositol phosphate biosynthetic process"/>
    <property type="evidence" value="ECO:0007669"/>
    <property type="project" value="InterPro"/>
</dbReference>
<feature type="binding site" evidence="6">
    <location>
        <position position="226"/>
    </location>
    <ligand>
        <name>Mg(2+)</name>
        <dbReference type="ChEBI" id="CHEBI:18420"/>
        <label>1</label>
        <note>catalytic</note>
    </ligand>
</feature>
<name>A0A7W9YIH1_9ACTN</name>
<evidence type="ECO:0000313" key="8">
    <source>
        <dbReference type="EMBL" id="MBB6172724.1"/>
    </source>
</evidence>
<dbReference type="EC" id="3.1.3.25" evidence="2"/>
<dbReference type="PANTHER" id="PTHR20854">
    <property type="entry name" value="INOSITOL MONOPHOSPHATASE"/>
    <property type="match status" value="1"/>
</dbReference>
<keyword evidence="4" id="KW-0378">Hydrolase</keyword>
<dbReference type="InterPro" id="IPR020583">
    <property type="entry name" value="Inositol_monoP_metal-BS"/>
</dbReference>
<dbReference type="GO" id="GO:0046872">
    <property type="term" value="F:metal ion binding"/>
    <property type="evidence" value="ECO:0007669"/>
    <property type="project" value="UniProtKB-KW"/>
</dbReference>
<feature type="binding site" evidence="6">
    <location>
        <position position="85"/>
    </location>
    <ligand>
        <name>Mg(2+)</name>
        <dbReference type="ChEBI" id="CHEBI:18420"/>
        <label>1</label>
        <note>catalytic</note>
    </ligand>
</feature>
<dbReference type="InterPro" id="IPR000760">
    <property type="entry name" value="Inositol_monophosphatase-like"/>
</dbReference>
<accession>A0A7W9YIH1</accession>
<keyword evidence="9" id="KW-1185">Reference proteome</keyword>
<protein>
    <recommendedName>
        <fullName evidence="2">inositol-phosphate phosphatase</fullName>
        <ecNumber evidence="2">3.1.3.25</ecNumber>
    </recommendedName>
</protein>
<dbReference type="PROSITE" id="PS00630">
    <property type="entry name" value="IMP_2"/>
    <property type="match status" value="1"/>
</dbReference>
<evidence type="ECO:0000256" key="2">
    <source>
        <dbReference type="ARBA" id="ARBA00013106"/>
    </source>
</evidence>
<dbReference type="PROSITE" id="PS00629">
    <property type="entry name" value="IMP_1"/>
    <property type="match status" value="1"/>
</dbReference>
<evidence type="ECO:0000256" key="4">
    <source>
        <dbReference type="ARBA" id="ARBA00022801"/>
    </source>
</evidence>
<comment type="caution">
    <text evidence="8">The sequence shown here is derived from an EMBL/GenBank/DDBJ whole genome shotgun (WGS) entry which is preliminary data.</text>
</comment>
<evidence type="ECO:0000256" key="3">
    <source>
        <dbReference type="ARBA" id="ARBA00022723"/>
    </source>
</evidence>
<dbReference type="Proteomes" id="UP000546642">
    <property type="component" value="Unassembled WGS sequence"/>
</dbReference>
<comment type="catalytic activity">
    <reaction evidence="1">
        <text>a myo-inositol phosphate + H2O = myo-inositol + phosphate</text>
        <dbReference type="Rhea" id="RHEA:24056"/>
        <dbReference type="ChEBI" id="CHEBI:15377"/>
        <dbReference type="ChEBI" id="CHEBI:17268"/>
        <dbReference type="ChEBI" id="CHEBI:43474"/>
        <dbReference type="ChEBI" id="CHEBI:84139"/>
        <dbReference type="EC" id="3.1.3.25"/>
    </reaction>
</comment>
<gene>
    <name evidence="8" type="ORF">HNR23_002784</name>
</gene>
<proteinExistence type="predicted"/>
<dbReference type="Gene3D" id="3.40.190.80">
    <property type="match status" value="1"/>
</dbReference>
<dbReference type="Gene3D" id="3.30.540.10">
    <property type="entry name" value="Fructose-1,6-Bisphosphatase, subunit A, domain 1"/>
    <property type="match status" value="1"/>
</dbReference>
<evidence type="ECO:0000256" key="5">
    <source>
        <dbReference type="ARBA" id="ARBA00022842"/>
    </source>
</evidence>
<dbReference type="EMBL" id="JACHDS010000001">
    <property type="protein sequence ID" value="MBB6172724.1"/>
    <property type="molecule type" value="Genomic_DNA"/>
</dbReference>
<feature type="binding site" evidence="6">
    <location>
        <position position="105"/>
    </location>
    <ligand>
        <name>Mg(2+)</name>
        <dbReference type="ChEBI" id="CHEBI:18420"/>
        <label>1</label>
        <note>catalytic</note>
    </ligand>
</feature>
<feature type="binding site" evidence="6">
    <location>
        <position position="106"/>
    </location>
    <ligand>
        <name>Mg(2+)</name>
        <dbReference type="ChEBI" id="CHEBI:18420"/>
        <label>1</label>
        <note>catalytic</note>
    </ligand>
</feature>
<dbReference type="InterPro" id="IPR020550">
    <property type="entry name" value="Inositol_monophosphatase_CS"/>
</dbReference>
<dbReference type="Pfam" id="PF00459">
    <property type="entry name" value="Inositol_P"/>
    <property type="match status" value="1"/>
</dbReference>
<evidence type="ECO:0000256" key="1">
    <source>
        <dbReference type="ARBA" id="ARBA00001033"/>
    </source>
</evidence>
<organism evidence="8 9">
    <name type="scientific">Nocardiopsis mwathae</name>
    <dbReference type="NCBI Taxonomy" id="1472723"/>
    <lineage>
        <taxon>Bacteria</taxon>
        <taxon>Bacillati</taxon>
        <taxon>Actinomycetota</taxon>
        <taxon>Actinomycetes</taxon>
        <taxon>Streptosporangiales</taxon>
        <taxon>Nocardiopsidaceae</taxon>
        <taxon>Nocardiopsis</taxon>
    </lineage>
</organism>
<dbReference type="GO" id="GO:0008934">
    <property type="term" value="F:inositol monophosphate 1-phosphatase activity"/>
    <property type="evidence" value="ECO:0007669"/>
    <property type="project" value="TreeGrafter"/>
</dbReference>
<reference evidence="8 9" key="1">
    <citation type="submission" date="2020-08" db="EMBL/GenBank/DDBJ databases">
        <title>Sequencing the genomes of 1000 actinobacteria strains.</title>
        <authorList>
            <person name="Klenk H.-P."/>
        </authorList>
    </citation>
    <scope>NUCLEOTIDE SEQUENCE [LARGE SCALE GENOMIC DNA]</scope>
    <source>
        <strain evidence="8 9">DSM 46659</strain>
    </source>
</reference>
<keyword evidence="3 6" id="KW-0479">Metal-binding</keyword>
<feature type="region of interest" description="Disordered" evidence="7">
    <location>
        <begin position="155"/>
        <end position="178"/>
    </location>
</feature>
<evidence type="ECO:0000313" key="9">
    <source>
        <dbReference type="Proteomes" id="UP000546642"/>
    </source>
</evidence>
<dbReference type="PRINTS" id="PR00377">
    <property type="entry name" value="IMPHPHTASES"/>
</dbReference>
<dbReference type="SUPFAM" id="SSF56655">
    <property type="entry name" value="Carbohydrate phosphatase"/>
    <property type="match status" value="1"/>
</dbReference>
<dbReference type="PANTHER" id="PTHR20854:SF4">
    <property type="entry name" value="INOSITOL-1-MONOPHOSPHATASE-RELATED"/>
    <property type="match status" value="1"/>
</dbReference>
<dbReference type="GO" id="GO:0006020">
    <property type="term" value="P:inositol metabolic process"/>
    <property type="evidence" value="ECO:0007669"/>
    <property type="project" value="TreeGrafter"/>
</dbReference>
<feature type="compositionally biased region" description="Low complexity" evidence="7">
    <location>
        <begin position="1"/>
        <end position="15"/>
    </location>
</feature>
<keyword evidence="5 6" id="KW-0460">Magnesium</keyword>
<evidence type="ECO:0000256" key="7">
    <source>
        <dbReference type="SAM" id="MobiDB-lite"/>
    </source>
</evidence>
<evidence type="ECO:0000256" key="6">
    <source>
        <dbReference type="PIRSR" id="PIRSR600760-2"/>
    </source>
</evidence>
<dbReference type="RefSeq" id="WP_184075983.1">
    <property type="nucleotide sequence ID" value="NZ_JACHDS010000001.1"/>
</dbReference>
<comment type="cofactor">
    <cofactor evidence="6">
        <name>Mg(2+)</name>
        <dbReference type="ChEBI" id="CHEBI:18420"/>
    </cofactor>
</comment>
<dbReference type="GO" id="GO:0007165">
    <property type="term" value="P:signal transduction"/>
    <property type="evidence" value="ECO:0007669"/>
    <property type="project" value="TreeGrafter"/>
</dbReference>
<dbReference type="AlphaFoldDB" id="A0A7W9YIH1"/>
<feature type="binding site" evidence="6">
    <location>
        <position position="103"/>
    </location>
    <ligand>
        <name>Mg(2+)</name>
        <dbReference type="ChEBI" id="CHEBI:18420"/>
        <label>1</label>
        <note>catalytic</note>
    </ligand>
</feature>